<dbReference type="Proteomes" id="UP001162164">
    <property type="component" value="Unassembled WGS sequence"/>
</dbReference>
<dbReference type="InterPro" id="IPR036188">
    <property type="entry name" value="FAD/NAD-bd_sf"/>
</dbReference>
<keyword evidence="9" id="KW-1185">Reference proteome</keyword>
<accession>A0ABQ9K3R2</accession>
<evidence type="ECO:0000256" key="3">
    <source>
        <dbReference type="ARBA" id="ARBA00022630"/>
    </source>
</evidence>
<evidence type="ECO:0000259" key="6">
    <source>
        <dbReference type="PROSITE" id="PS00623"/>
    </source>
</evidence>
<feature type="domain" description="Glucose-methanol-choline oxidoreductase N-terminal" evidence="6">
    <location>
        <begin position="283"/>
        <end position="306"/>
    </location>
</feature>
<organism evidence="8 9">
    <name type="scientific">Molorchus minor</name>
    <dbReference type="NCBI Taxonomy" id="1323400"/>
    <lineage>
        <taxon>Eukaryota</taxon>
        <taxon>Metazoa</taxon>
        <taxon>Ecdysozoa</taxon>
        <taxon>Arthropoda</taxon>
        <taxon>Hexapoda</taxon>
        <taxon>Insecta</taxon>
        <taxon>Pterygota</taxon>
        <taxon>Neoptera</taxon>
        <taxon>Endopterygota</taxon>
        <taxon>Coleoptera</taxon>
        <taxon>Polyphaga</taxon>
        <taxon>Cucujiformia</taxon>
        <taxon>Chrysomeloidea</taxon>
        <taxon>Cerambycidae</taxon>
        <taxon>Lamiinae</taxon>
        <taxon>Monochamini</taxon>
        <taxon>Molorchus</taxon>
    </lineage>
</organism>
<dbReference type="SFLD" id="SFLDG01129">
    <property type="entry name" value="C1.5:_HAD__Beta-PGM__Phosphata"/>
    <property type="match status" value="1"/>
</dbReference>
<dbReference type="SUPFAM" id="SSF51905">
    <property type="entry name" value="FAD/NAD(P)-binding domain"/>
    <property type="match status" value="1"/>
</dbReference>
<comment type="caution">
    <text evidence="8">The sequence shown here is derived from an EMBL/GenBank/DDBJ whole genome shotgun (WGS) entry which is preliminary data.</text>
</comment>
<dbReference type="InterPro" id="IPR023214">
    <property type="entry name" value="HAD_sf"/>
</dbReference>
<feature type="domain" description="Glucose-methanol-choline oxidoreductase N-terminal" evidence="7">
    <location>
        <begin position="460"/>
        <end position="474"/>
    </location>
</feature>
<evidence type="ECO:0000313" key="9">
    <source>
        <dbReference type="Proteomes" id="UP001162164"/>
    </source>
</evidence>
<dbReference type="InterPro" id="IPR000172">
    <property type="entry name" value="GMC_OxRdtase_N"/>
</dbReference>
<dbReference type="PANTHER" id="PTHR11552:SF147">
    <property type="entry name" value="CHOLINE DEHYDROGENASE, MITOCHONDRIAL"/>
    <property type="match status" value="1"/>
</dbReference>
<dbReference type="Gene3D" id="3.40.50.1000">
    <property type="entry name" value="HAD superfamily/HAD-like"/>
    <property type="match status" value="1"/>
</dbReference>
<gene>
    <name evidence="8" type="ORF">NQ317_018276</name>
</gene>
<evidence type="ECO:0000256" key="4">
    <source>
        <dbReference type="ARBA" id="ARBA00022827"/>
    </source>
</evidence>
<dbReference type="SUPFAM" id="SSF56784">
    <property type="entry name" value="HAD-like"/>
    <property type="match status" value="1"/>
</dbReference>
<dbReference type="PROSITE" id="PS00624">
    <property type="entry name" value="GMC_OXRED_2"/>
    <property type="match status" value="1"/>
</dbReference>
<dbReference type="SFLD" id="SFLDS00003">
    <property type="entry name" value="Haloacid_Dehalogenase"/>
    <property type="match status" value="1"/>
</dbReference>
<dbReference type="InterPro" id="IPR023198">
    <property type="entry name" value="PGP-like_dom2"/>
</dbReference>
<dbReference type="InterPro" id="IPR007867">
    <property type="entry name" value="GMC_OxRtase_C"/>
</dbReference>
<sequence>MDKFKPVTHVIFDLDGTILDTESIFNEGICEVLARYDRVYPAELRIKADGTRALDKARLIAEETELPVTPEEFWEAVKEICKPKVVECTFMPGAEILINHLHDNDVPIAVATSSTQESYELKIQNHKDTFDLFHHVVCGGTDPDVAEGKPAPDIFLVCASRFAERPSPKCCLVIEDAPNGVIGAVAAGMQVVMVPREDIPYDIWKTATLRLDTLEYMMPELFGLPRLLRETVGGSGDSGAGFDRIPALLFSLQGTKEDWQYKTETTEDFGNGFENRTSRWPRGKMLGGSSSINAMLYVRGNKRDYDRWAEMGNEGWHWESVLENFRAVENVHVDALKGSTQFGREGYLGLSWYDSGEPLARIIKESARELGCPTLPAEQPLDPIGYFETLLSIEDGTRQNAAKAFLGKIKHRKNLHVAVNASVTKILIDKVGGAAKGVSIRIGDRLLNVYAKKEVIISGGAINSPQLLMLSGIGPRRHLEHLGIDVVKDLPVGEGLQDHSLFLGLYYKVEGSAVNHMTREAVLDEMYKFYMHRTGMMSQISVTNLVGFLNTRNDSIYPNVEVVHVMAAPSNYILQEQAMLNPKSTGRITLKSKDPSERPLVHHGYFSDEHGEDLQIALEAVRFIERLVQTKTFSEHKPELLRFDMPQCNHLPHESDDYWKCLLRQLSSTFYHPTSTCRMGPKDDGAAVVDPRLRVHGVKNLRVVDASVMPKVTSGNTNAPSMMIGHKAGEMIAEDWRGSRDEL</sequence>
<dbReference type="EMBL" id="JAPWTJ010000018">
    <property type="protein sequence ID" value="KAJ8985246.1"/>
    <property type="molecule type" value="Genomic_DNA"/>
</dbReference>
<evidence type="ECO:0000259" key="7">
    <source>
        <dbReference type="PROSITE" id="PS00624"/>
    </source>
</evidence>
<dbReference type="InterPro" id="IPR012132">
    <property type="entry name" value="GMC_OxRdtase"/>
</dbReference>
<evidence type="ECO:0000256" key="5">
    <source>
        <dbReference type="RuleBase" id="RU003968"/>
    </source>
</evidence>
<dbReference type="InterPro" id="IPR036412">
    <property type="entry name" value="HAD-like_sf"/>
</dbReference>
<dbReference type="PANTHER" id="PTHR11552">
    <property type="entry name" value="GLUCOSE-METHANOL-CHOLINE GMC OXIDOREDUCTASE"/>
    <property type="match status" value="1"/>
</dbReference>
<reference evidence="8" key="1">
    <citation type="journal article" date="2023" name="Insect Mol. Biol.">
        <title>Genome sequencing provides insights into the evolution of gene families encoding plant cell wall-degrading enzymes in longhorned beetles.</title>
        <authorList>
            <person name="Shin N.R."/>
            <person name="Okamura Y."/>
            <person name="Kirsch R."/>
            <person name="Pauchet Y."/>
        </authorList>
    </citation>
    <scope>NUCLEOTIDE SEQUENCE</scope>
    <source>
        <strain evidence="8">MMC_N1</strain>
    </source>
</reference>
<name>A0ABQ9K3R2_9CUCU</name>
<proteinExistence type="inferred from homology"/>
<dbReference type="PROSITE" id="PS00623">
    <property type="entry name" value="GMC_OXRED_1"/>
    <property type="match status" value="1"/>
</dbReference>
<evidence type="ECO:0000313" key="8">
    <source>
        <dbReference type="EMBL" id="KAJ8985246.1"/>
    </source>
</evidence>
<comment type="similarity">
    <text evidence="2 5">Belongs to the GMC oxidoreductase family.</text>
</comment>
<keyword evidence="3 5" id="KW-0285">Flavoprotein</keyword>
<dbReference type="NCBIfam" id="TIGR01509">
    <property type="entry name" value="HAD-SF-IA-v3"/>
    <property type="match status" value="1"/>
</dbReference>
<evidence type="ECO:0000256" key="1">
    <source>
        <dbReference type="ARBA" id="ARBA00001974"/>
    </source>
</evidence>
<dbReference type="Pfam" id="PF05199">
    <property type="entry name" value="GMC_oxred_C"/>
    <property type="match status" value="1"/>
</dbReference>
<evidence type="ECO:0000256" key="2">
    <source>
        <dbReference type="ARBA" id="ARBA00010790"/>
    </source>
</evidence>
<protein>
    <recommendedName>
        <fullName evidence="6 7">Glucose-methanol-choline oxidoreductase N-terminal domain-containing protein</fullName>
    </recommendedName>
</protein>
<dbReference type="Pfam" id="PF00732">
    <property type="entry name" value="GMC_oxred_N"/>
    <property type="match status" value="1"/>
</dbReference>
<dbReference type="InterPro" id="IPR006439">
    <property type="entry name" value="HAD-SF_hydro_IA"/>
</dbReference>
<dbReference type="Gene3D" id="3.30.560.10">
    <property type="entry name" value="Glucose Oxidase, domain 3"/>
    <property type="match status" value="1"/>
</dbReference>
<dbReference type="Gene3D" id="3.50.50.60">
    <property type="entry name" value="FAD/NAD(P)-binding domain"/>
    <property type="match status" value="1"/>
</dbReference>
<keyword evidence="4 5" id="KW-0274">FAD</keyword>
<comment type="cofactor">
    <cofactor evidence="1">
        <name>FAD</name>
        <dbReference type="ChEBI" id="CHEBI:57692"/>
    </cofactor>
</comment>
<dbReference type="Gene3D" id="1.10.150.240">
    <property type="entry name" value="Putative phosphatase, domain 2"/>
    <property type="match status" value="1"/>
</dbReference>
<dbReference type="Pfam" id="PF00702">
    <property type="entry name" value="Hydrolase"/>
    <property type="match status" value="1"/>
</dbReference>
<dbReference type="SUPFAM" id="SSF54373">
    <property type="entry name" value="FAD-linked reductases, C-terminal domain"/>
    <property type="match status" value="1"/>
</dbReference>